<reference evidence="1" key="1">
    <citation type="journal article" date="2011" name="Genome Biol.">
        <title>The draft genome of the carcinogenic human liver fluke Clonorchis sinensis.</title>
        <authorList>
            <person name="Wang X."/>
            <person name="Chen W."/>
            <person name="Huang Y."/>
            <person name="Sun J."/>
            <person name="Men J."/>
            <person name="Liu H."/>
            <person name="Luo F."/>
            <person name="Guo L."/>
            <person name="Lv X."/>
            <person name="Deng C."/>
            <person name="Zhou C."/>
            <person name="Fan Y."/>
            <person name="Li X."/>
            <person name="Huang L."/>
            <person name="Hu Y."/>
            <person name="Liang C."/>
            <person name="Hu X."/>
            <person name="Xu J."/>
            <person name="Yu X."/>
        </authorList>
    </citation>
    <scope>NUCLEOTIDE SEQUENCE [LARGE SCALE GENOMIC DNA]</scope>
    <source>
        <strain evidence="1">Henan</strain>
    </source>
</reference>
<evidence type="ECO:0000313" key="2">
    <source>
        <dbReference type="Proteomes" id="UP000008909"/>
    </source>
</evidence>
<dbReference type="Proteomes" id="UP000008909">
    <property type="component" value="Unassembled WGS sequence"/>
</dbReference>
<keyword evidence="2" id="KW-1185">Reference proteome</keyword>
<dbReference type="AlphaFoldDB" id="G7YXE4"/>
<name>G7YXE4_CLOSI</name>
<reference key="2">
    <citation type="submission" date="2011-10" db="EMBL/GenBank/DDBJ databases">
        <title>The genome and transcriptome sequence of Clonorchis sinensis provide insights into the carcinogenic liver fluke.</title>
        <authorList>
            <person name="Wang X."/>
            <person name="Huang Y."/>
            <person name="Chen W."/>
            <person name="Liu H."/>
            <person name="Guo L."/>
            <person name="Chen Y."/>
            <person name="Luo F."/>
            <person name="Zhou W."/>
            <person name="Sun J."/>
            <person name="Mao Q."/>
            <person name="Liang P."/>
            <person name="Zhou C."/>
            <person name="Tian Y."/>
            <person name="Men J."/>
            <person name="Lv X."/>
            <person name="Huang L."/>
            <person name="Zhou J."/>
            <person name="Hu Y."/>
            <person name="Li R."/>
            <person name="Zhang F."/>
            <person name="Lei H."/>
            <person name="Li X."/>
            <person name="Hu X."/>
            <person name="Liang C."/>
            <person name="Xu J."/>
            <person name="Wu Z."/>
            <person name="Yu X."/>
        </authorList>
    </citation>
    <scope>NUCLEOTIDE SEQUENCE</scope>
    <source>
        <strain>Henan</strain>
    </source>
</reference>
<protein>
    <submittedName>
        <fullName evidence="1">Uncharacterized protein</fullName>
    </submittedName>
</protein>
<gene>
    <name evidence="1" type="ORF">CLF_112982</name>
</gene>
<accession>G7YXE4</accession>
<organism evidence="1 2">
    <name type="scientific">Clonorchis sinensis</name>
    <name type="common">Chinese liver fluke</name>
    <dbReference type="NCBI Taxonomy" id="79923"/>
    <lineage>
        <taxon>Eukaryota</taxon>
        <taxon>Metazoa</taxon>
        <taxon>Spiralia</taxon>
        <taxon>Lophotrochozoa</taxon>
        <taxon>Platyhelminthes</taxon>
        <taxon>Trematoda</taxon>
        <taxon>Digenea</taxon>
        <taxon>Opisthorchiida</taxon>
        <taxon>Opisthorchiata</taxon>
        <taxon>Opisthorchiidae</taxon>
        <taxon>Clonorchis</taxon>
    </lineage>
</organism>
<evidence type="ECO:0000313" key="1">
    <source>
        <dbReference type="EMBL" id="GAA57624.1"/>
    </source>
</evidence>
<feature type="non-terminal residue" evidence="1">
    <location>
        <position position="1"/>
    </location>
</feature>
<sequence>QFVSEATFRVPGQKPTSTNCTVSRVCNQIPKRSLATLREARKTVLLPSTYEGEYSFLKLRIMSSLMLANDCWGISKKSEGRRLLQREQLHPAPDNLINRTKEGGCSCIIPAGRKKVEIIFRIRDVSVVCDNLRHLWRRPDTSLTVKGGIYLTTVRSTPLYGTEDDFCLQKITKHTILICLQLDNECDFMPKLLIYINHVGDHFAFDAVPLFGCYSFQCIGVRLLYQPVQQQIEEVTIRIRRLMSLVESTTTTASFYLCRVVLDLLRKYGDLTSQTHRYRPFQHCQLVESVH</sequence>
<dbReference type="EMBL" id="DF144902">
    <property type="protein sequence ID" value="GAA57624.1"/>
    <property type="molecule type" value="Genomic_DNA"/>
</dbReference>
<proteinExistence type="predicted"/>